<dbReference type="PANTHER" id="PTHR45740:SF6">
    <property type="entry name" value="PROTEIN MONO-ADP-RIBOSYLTRANSFERASE PARP12"/>
    <property type="match status" value="1"/>
</dbReference>
<dbReference type="AlphaFoldDB" id="A0A671M239"/>
<dbReference type="GO" id="GO:1990404">
    <property type="term" value="F:NAD+-protein mono-ADP-ribosyltransferase activity"/>
    <property type="evidence" value="ECO:0007669"/>
    <property type="project" value="TreeGrafter"/>
</dbReference>
<organism evidence="8 9">
    <name type="scientific">Sinocyclocheilus anshuiensis</name>
    <dbReference type="NCBI Taxonomy" id="1608454"/>
    <lineage>
        <taxon>Eukaryota</taxon>
        <taxon>Metazoa</taxon>
        <taxon>Chordata</taxon>
        <taxon>Craniata</taxon>
        <taxon>Vertebrata</taxon>
        <taxon>Euteleostomi</taxon>
        <taxon>Actinopterygii</taxon>
        <taxon>Neopterygii</taxon>
        <taxon>Teleostei</taxon>
        <taxon>Ostariophysi</taxon>
        <taxon>Cypriniformes</taxon>
        <taxon>Cyprinidae</taxon>
        <taxon>Cyprininae</taxon>
        <taxon>Sinocyclocheilus</taxon>
    </lineage>
</organism>
<feature type="domain" description="C3H1-type" evidence="7">
    <location>
        <begin position="150"/>
        <end position="172"/>
    </location>
</feature>
<keyword evidence="3" id="KW-0677">Repeat</keyword>
<evidence type="ECO:0000256" key="1">
    <source>
        <dbReference type="ARBA" id="ARBA00022553"/>
    </source>
</evidence>
<dbReference type="SMART" id="SM00356">
    <property type="entry name" value="ZnF_C3H1"/>
    <property type="match status" value="2"/>
</dbReference>
<keyword evidence="2 6" id="KW-0479">Metal-binding</keyword>
<evidence type="ECO:0000313" key="9">
    <source>
        <dbReference type="Proteomes" id="UP000472260"/>
    </source>
</evidence>
<reference evidence="8" key="2">
    <citation type="submission" date="2025-09" db="UniProtKB">
        <authorList>
            <consortium name="Ensembl"/>
        </authorList>
    </citation>
    <scope>IDENTIFICATION</scope>
</reference>
<dbReference type="InterPro" id="IPR051712">
    <property type="entry name" value="ARTD-AVP"/>
</dbReference>
<accession>A0A671M239</accession>
<dbReference type="Proteomes" id="UP000472260">
    <property type="component" value="Unassembled WGS sequence"/>
</dbReference>
<dbReference type="GO" id="GO:0003950">
    <property type="term" value="F:NAD+ poly-ADP-ribosyltransferase activity"/>
    <property type="evidence" value="ECO:0007669"/>
    <property type="project" value="TreeGrafter"/>
</dbReference>
<dbReference type="GO" id="GO:0005634">
    <property type="term" value="C:nucleus"/>
    <property type="evidence" value="ECO:0007669"/>
    <property type="project" value="TreeGrafter"/>
</dbReference>
<feature type="zinc finger region" description="C3H1-type" evidence="6">
    <location>
        <begin position="67"/>
        <end position="89"/>
    </location>
</feature>
<keyword evidence="9" id="KW-1185">Reference proteome</keyword>
<evidence type="ECO:0000256" key="2">
    <source>
        <dbReference type="ARBA" id="ARBA00022723"/>
    </source>
</evidence>
<dbReference type="Pfam" id="PF25261">
    <property type="entry name" value="zf-CCCH_PARP12"/>
    <property type="match status" value="1"/>
</dbReference>
<keyword evidence="4 6" id="KW-0863">Zinc-finger</keyword>
<evidence type="ECO:0000313" key="8">
    <source>
        <dbReference type="Ensembl" id="ENSSANP00000026959.1"/>
    </source>
</evidence>
<sequence>LEELHPNVLCAVAFLFHIQYNELLGITVNKLLLTLFCLLNSDSLILAKTSLRLCKHDNCSGCEDLHLCRYFVCGNCRFGTKCKNSHDLTSTHNSDLLEKHDLYGLAHGELFQLLLQNDPSLLPEVCSHYNKGNGEYGSCKYKTSCTNLHICLHFLQDDCKFGAACKRAHCFDANAQKILNTRGLGPENMRKLHRLYKIKLLIASAFKKSETGE</sequence>
<dbReference type="PANTHER" id="PTHR45740">
    <property type="entry name" value="POLY [ADP-RIBOSE] POLYMERASE"/>
    <property type="match status" value="1"/>
</dbReference>
<feature type="domain" description="C3H1-type" evidence="7">
    <location>
        <begin position="67"/>
        <end position="89"/>
    </location>
</feature>
<protein>
    <submittedName>
        <fullName evidence="8">Poly [ADP-ribose] polymerase 12-like</fullName>
    </submittedName>
</protein>
<dbReference type="GO" id="GO:0008270">
    <property type="term" value="F:zinc ion binding"/>
    <property type="evidence" value="ECO:0007669"/>
    <property type="project" value="UniProtKB-KW"/>
</dbReference>
<gene>
    <name evidence="8" type="primary">LOC107684654</name>
</gene>
<reference evidence="8" key="1">
    <citation type="submission" date="2025-08" db="UniProtKB">
        <authorList>
            <consortium name="Ensembl"/>
        </authorList>
    </citation>
    <scope>IDENTIFICATION</scope>
</reference>
<dbReference type="InterPro" id="IPR057602">
    <property type="entry name" value="Zfn-CCCH_PARP12"/>
</dbReference>
<keyword evidence="5 6" id="KW-0862">Zinc</keyword>
<evidence type="ECO:0000259" key="7">
    <source>
        <dbReference type="PROSITE" id="PS50103"/>
    </source>
</evidence>
<evidence type="ECO:0000256" key="3">
    <source>
        <dbReference type="ARBA" id="ARBA00022737"/>
    </source>
</evidence>
<name>A0A671M239_9TELE</name>
<dbReference type="InterPro" id="IPR000571">
    <property type="entry name" value="Znf_CCCH"/>
</dbReference>
<evidence type="ECO:0000256" key="6">
    <source>
        <dbReference type="PROSITE-ProRule" id="PRU00723"/>
    </source>
</evidence>
<dbReference type="Ensembl" id="ENSSANT00000028696.1">
    <property type="protein sequence ID" value="ENSSANP00000026959.1"/>
    <property type="gene ID" value="ENSSANG00000013863.1"/>
</dbReference>
<dbReference type="Gene3D" id="3.30.1370.210">
    <property type="match status" value="1"/>
</dbReference>
<dbReference type="PROSITE" id="PS50103">
    <property type="entry name" value="ZF_C3H1"/>
    <property type="match status" value="2"/>
</dbReference>
<proteinExistence type="predicted"/>
<feature type="zinc finger region" description="C3H1-type" evidence="6">
    <location>
        <begin position="150"/>
        <end position="172"/>
    </location>
</feature>
<evidence type="ECO:0000256" key="4">
    <source>
        <dbReference type="ARBA" id="ARBA00022771"/>
    </source>
</evidence>
<keyword evidence="1" id="KW-0597">Phosphoprotein</keyword>
<evidence type="ECO:0000256" key="5">
    <source>
        <dbReference type="ARBA" id="ARBA00022833"/>
    </source>
</evidence>